<dbReference type="AlphaFoldDB" id="A0A7Y9R1F0"/>
<sequence>MSTSKPSTWQVCATCTHWAGSRDVSTFRDRVEYDSDRVRGECVGGGWNRTERSPSATCAQWVKWSVLK</sequence>
<protein>
    <submittedName>
        <fullName evidence="1">Uncharacterized protein</fullName>
    </submittedName>
</protein>
<accession>A0A7Y9R1F0</accession>
<dbReference type="EMBL" id="JACCFH010000002">
    <property type="protein sequence ID" value="NYG35436.1"/>
    <property type="molecule type" value="Genomic_DNA"/>
</dbReference>
<dbReference type="Proteomes" id="UP000518288">
    <property type="component" value="Unassembled WGS sequence"/>
</dbReference>
<name>A0A7Y9R1F0_9BURK</name>
<evidence type="ECO:0000313" key="1">
    <source>
        <dbReference type="EMBL" id="NYG35436.1"/>
    </source>
</evidence>
<proteinExistence type="predicted"/>
<keyword evidence="2" id="KW-1185">Reference proteome</keyword>
<comment type="caution">
    <text evidence="1">The sequence shown here is derived from an EMBL/GenBank/DDBJ whole genome shotgun (WGS) entry which is preliminary data.</text>
</comment>
<organism evidence="1 2">
    <name type="scientific">Sphaerotilus montanus</name>
    <dbReference type="NCBI Taxonomy" id="522889"/>
    <lineage>
        <taxon>Bacteria</taxon>
        <taxon>Pseudomonadati</taxon>
        <taxon>Pseudomonadota</taxon>
        <taxon>Betaproteobacteria</taxon>
        <taxon>Burkholderiales</taxon>
        <taxon>Sphaerotilaceae</taxon>
        <taxon>Sphaerotilus</taxon>
    </lineage>
</organism>
<gene>
    <name evidence="1" type="ORF">BDD16_004498</name>
</gene>
<reference evidence="1 2" key="1">
    <citation type="submission" date="2020-07" db="EMBL/GenBank/DDBJ databases">
        <title>Genomic Encyclopedia of Archaeal and Bacterial Type Strains, Phase II (KMG-II): from individual species to whole genera.</title>
        <authorList>
            <person name="Goeker M."/>
        </authorList>
    </citation>
    <scope>NUCLEOTIDE SEQUENCE [LARGE SCALE GENOMIC DNA]</scope>
    <source>
        <strain evidence="1 2">DSM 21226</strain>
    </source>
</reference>
<evidence type="ECO:0000313" key="2">
    <source>
        <dbReference type="Proteomes" id="UP000518288"/>
    </source>
</evidence>